<name>A0A4R2KZV7_9GAMM</name>
<dbReference type="PANTHER" id="PTHR43080:SF2">
    <property type="entry name" value="CBS DOMAIN-CONTAINING PROTEIN"/>
    <property type="match status" value="1"/>
</dbReference>
<dbReference type="SMART" id="SM00116">
    <property type="entry name" value="CBS"/>
    <property type="match status" value="2"/>
</dbReference>
<dbReference type="InterPro" id="IPR046342">
    <property type="entry name" value="CBS_dom_sf"/>
</dbReference>
<dbReference type="PANTHER" id="PTHR43080">
    <property type="entry name" value="CBS DOMAIN-CONTAINING PROTEIN CBSX3, MITOCHONDRIAL"/>
    <property type="match status" value="1"/>
</dbReference>
<proteinExistence type="predicted"/>
<sequence length="143" mass="15814">MHLRLIRSIVEQQKIVTASPQITVSEAARLMKQNRVGAVMITEAGCLIGIFTERDALFRVLAEGRDGQATVLAEVMTPNPHTIGPDKPLGHALHMMYESGFRHVPVVEDGRPLGMVSARDALGPELQQFEVELQQREHLGEIL</sequence>
<dbReference type="Pfam" id="PF00571">
    <property type="entry name" value="CBS"/>
    <property type="match status" value="2"/>
</dbReference>
<dbReference type="OrthoDB" id="9807125at2"/>
<dbReference type="InterPro" id="IPR000644">
    <property type="entry name" value="CBS_dom"/>
</dbReference>
<dbReference type="PROSITE" id="PS51371">
    <property type="entry name" value="CBS"/>
    <property type="match status" value="2"/>
</dbReference>
<keyword evidence="1 2" id="KW-0129">CBS domain</keyword>
<dbReference type="SUPFAM" id="SSF54631">
    <property type="entry name" value="CBS-domain pair"/>
    <property type="match status" value="1"/>
</dbReference>
<dbReference type="Gene3D" id="3.10.580.10">
    <property type="entry name" value="CBS-domain"/>
    <property type="match status" value="1"/>
</dbReference>
<comment type="caution">
    <text evidence="4">The sequence shown here is derived from an EMBL/GenBank/DDBJ whole genome shotgun (WGS) entry which is preliminary data.</text>
</comment>
<evidence type="ECO:0000256" key="1">
    <source>
        <dbReference type="ARBA" id="ARBA00023122"/>
    </source>
</evidence>
<gene>
    <name evidence="4" type="ORF">EV699_11537</name>
</gene>
<dbReference type="EMBL" id="SLWY01000015">
    <property type="protein sequence ID" value="TCO80261.1"/>
    <property type="molecule type" value="Genomic_DNA"/>
</dbReference>
<evidence type="ECO:0000313" key="5">
    <source>
        <dbReference type="Proteomes" id="UP000295765"/>
    </source>
</evidence>
<organism evidence="4 5">
    <name type="scientific">Plasticicumulans lactativorans</name>
    <dbReference type="NCBI Taxonomy" id="1133106"/>
    <lineage>
        <taxon>Bacteria</taxon>
        <taxon>Pseudomonadati</taxon>
        <taxon>Pseudomonadota</taxon>
        <taxon>Gammaproteobacteria</taxon>
        <taxon>Candidatus Competibacteraceae</taxon>
        <taxon>Plasticicumulans</taxon>
    </lineage>
</organism>
<evidence type="ECO:0000313" key="4">
    <source>
        <dbReference type="EMBL" id="TCO80261.1"/>
    </source>
</evidence>
<feature type="domain" description="CBS" evidence="3">
    <location>
        <begin position="76"/>
        <end position="131"/>
    </location>
</feature>
<dbReference type="AlphaFoldDB" id="A0A4R2KZV7"/>
<reference evidence="4 5" key="1">
    <citation type="submission" date="2019-03" db="EMBL/GenBank/DDBJ databases">
        <title>Genomic Encyclopedia of Type Strains, Phase IV (KMG-IV): sequencing the most valuable type-strain genomes for metagenomic binning, comparative biology and taxonomic classification.</title>
        <authorList>
            <person name="Goeker M."/>
        </authorList>
    </citation>
    <scope>NUCLEOTIDE SEQUENCE [LARGE SCALE GENOMIC DNA]</scope>
    <source>
        <strain evidence="4 5">DSM 25287</strain>
    </source>
</reference>
<dbReference type="InterPro" id="IPR051257">
    <property type="entry name" value="Diverse_CBS-Domain"/>
</dbReference>
<evidence type="ECO:0000259" key="3">
    <source>
        <dbReference type="PROSITE" id="PS51371"/>
    </source>
</evidence>
<feature type="domain" description="CBS" evidence="3">
    <location>
        <begin position="10"/>
        <end position="67"/>
    </location>
</feature>
<keyword evidence="5" id="KW-1185">Reference proteome</keyword>
<protein>
    <submittedName>
        <fullName evidence="4">CBS domain protein</fullName>
    </submittedName>
</protein>
<dbReference type="Proteomes" id="UP000295765">
    <property type="component" value="Unassembled WGS sequence"/>
</dbReference>
<dbReference type="RefSeq" id="WP_132543798.1">
    <property type="nucleotide sequence ID" value="NZ_SLWY01000015.1"/>
</dbReference>
<evidence type="ECO:0000256" key="2">
    <source>
        <dbReference type="PROSITE-ProRule" id="PRU00703"/>
    </source>
</evidence>
<accession>A0A4R2KZV7</accession>